<reference evidence="2" key="1">
    <citation type="submission" date="2016-09" db="EMBL/GenBank/DDBJ databases">
        <title>Genome sequence of Chlorobaculum limnaeum.</title>
        <authorList>
            <person name="Liu Z."/>
            <person name="Tank M."/>
            <person name="Bryant D.A."/>
        </authorList>
    </citation>
    <scope>NUCLEOTIDE SEQUENCE [LARGE SCALE GENOMIC DNA]</scope>
    <source>
        <strain evidence="2">DSM 1677</strain>
    </source>
</reference>
<evidence type="ECO:0000256" key="1">
    <source>
        <dbReference type="SAM" id="Phobius"/>
    </source>
</evidence>
<keyword evidence="1" id="KW-1133">Transmembrane helix</keyword>
<keyword evidence="3" id="KW-1185">Reference proteome</keyword>
<organism evidence="2 3">
    <name type="scientific">Chlorobaculum limnaeum</name>
    <dbReference type="NCBI Taxonomy" id="274537"/>
    <lineage>
        <taxon>Bacteria</taxon>
        <taxon>Pseudomonadati</taxon>
        <taxon>Chlorobiota</taxon>
        <taxon>Chlorobiia</taxon>
        <taxon>Chlorobiales</taxon>
        <taxon>Chlorobiaceae</taxon>
        <taxon>Chlorobaculum</taxon>
    </lineage>
</organism>
<dbReference type="AlphaFoldDB" id="A0A1D8CWR3"/>
<dbReference type="KEGG" id="clz:BIU88_03815"/>
<keyword evidence="1" id="KW-0472">Membrane</keyword>
<dbReference type="Proteomes" id="UP000095185">
    <property type="component" value="Chromosome"/>
</dbReference>
<keyword evidence="1" id="KW-0812">Transmembrane</keyword>
<gene>
    <name evidence="2" type="ORF">BIU88_03815</name>
</gene>
<name>A0A1D8CWR3_CHLLM</name>
<feature type="transmembrane region" description="Helical" evidence="1">
    <location>
        <begin position="67"/>
        <end position="85"/>
    </location>
</feature>
<protein>
    <submittedName>
        <fullName evidence="2">Uncharacterized protein</fullName>
    </submittedName>
</protein>
<proteinExistence type="predicted"/>
<dbReference type="OrthoDB" id="598672at2"/>
<evidence type="ECO:0000313" key="2">
    <source>
        <dbReference type="EMBL" id="AOS83346.1"/>
    </source>
</evidence>
<accession>A0A1D8CWR3</accession>
<dbReference type="EMBL" id="CP017305">
    <property type="protein sequence ID" value="AOS83346.1"/>
    <property type="molecule type" value="Genomic_DNA"/>
</dbReference>
<evidence type="ECO:0000313" key="3">
    <source>
        <dbReference type="Proteomes" id="UP000095185"/>
    </source>
</evidence>
<feature type="transmembrane region" description="Helical" evidence="1">
    <location>
        <begin position="9"/>
        <end position="35"/>
    </location>
</feature>
<sequence length="326" mass="38099">MMMRKCIKYILIVILIILIALSLMPFFIMFLSYVFRFYGIEFPLFHSIVIFRGWTCSLTEAFERSDMIDLLSAIGTIGAVIVAIFKDSFVKWYKRPKLNVSIDDNKDDSPCYRNVPQFYAGRRDSICNSFFLRIRVRNKGLSVAENVQVFAKQINTYSCDGSKEKSVDYLAMDMVWANSGDDFFPRIYPDSERYCDIALILDPDIRGFDRRYYYHQQWSGKYEEKEPALCIQVRYPLGSGDHIKGPGRYGLHVVVSGKDVEPINKEIIIDTCDFKSWPNLVKNAKEEEKEIKGKVKFCVYQNWWHKNVRRVKELISKAPFKMQSCD</sequence>